<evidence type="ECO:0000256" key="7">
    <source>
        <dbReference type="ARBA" id="ARBA00023242"/>
    </source>
</evidence>
<feature type="region of interest" description="Disordered" evidence="9">
    <location>
        <begin position="322"/>
        <end position="388"/>
    </location>
</feature>
<keyword evidence="7" id="KW-0539">Nucleus</keyword>
<dbReference type="OMA" id="GNTTMYQ"/>
<sequence length="493" mass="57227">MSSSDIFDVLNIRPKSSSPSLQASQGNVAPTKTSRPQVTGMQRELFNLLGDSTPPVVIQPSNKFKGNLNSQLKPSPWTYAEFYATPYVKLHHWVKGSKELVGDQPQKNTFSKYNQKLTIPEFSKEDYEEFMSGSHDKASSKESGDDTIQVWEYDEVKYLFDLCKKYDLRWYIIYDNYSYDEKRTLEDLKEAFYKVCKAYFLLKDRDNPLLPTLNYPKEQEIERKKYLTRLLSRSAAEIAEEEALIMESRKFEMAAKKTLQEREALLRLLDHPQSDNGVNHFLSSQGINQLYNNLLNDKQRKRKPDLTPPENPWMKQQQQFAQQKQQLQMQHQQNCQSRDQKRADVKQEVQSVSSTQPSPSPNKRPSDPTHPPRMNKKQKLEMQTAMRRKQDSEYAKHLLKNFTAEERRNLGVTLHGEKLAPGVYLRSSKISTFKPATQNKLVSVLQELGLPIRPTMPSSLVIQQHEELLKRIVTLLDLKRQLDKMEAEKAIAK</sequence>
<keyword evidence="6" id="KW-0804">Transcription</keyword>
<dbReference type="InParanoid" id="G8JMF0"/>
<dbReference type="PANTHER" id="PTHR12855">
    <property type="entry name" value="DNA METHYLTRANSFERASE 1-ASSOCIATED PROTEIN 1 FAMILY MEMBER"/>
    <property type="match status" value="1"/>
</dbReference>
<comment type="subcellular location">
    <subcellularLocation>
        <location evidence="1">Nucleus</location>
    </subcellularLocation>
</comment>
<reference evidence="12" key="1">
    <citation type="journal article" date="2012" name="G3 (Bethesda)">
        <title>Pichia sorbitophila, an interspecies yeast hybrid reveals early steps of genome resolution following polyploidization.</title>
        <authorList>
            <person name="Leh Louis V."/>
            <person name="Despons L."/>
            <person name="Friedrich A."/>
            <person name="Martin T."/>
            <person name="Durrens P."/>
            <person name="Casaregola S."/>
            <person name="Neuveglise C."/>
            <person name="Fairhead C."/>
            <person name="Marck C."/>
            <person name="Cruz J.A."/>
            <person name="Straub M.L."/>
            <person name="Kugler V."/>
            <person name="Sacerdot C."/>
            <person name="Uzunov Z."/>
            <person name="Thierry A."/>
            <person name="Weiss S."/>
            <person name="Bleykasten C."/>
            <person name="De Montigny J."/>
            <person name="Jacques N."/>
            <person name="Jung P."/>
            <person name="Lemaire M."/>
            <person name="Mallet S."/>
            <person name="Morel G."/>
            <person name="Richard G.F."/>
            <person name="Sarkar A."/>
            <person name="Savel G."/>
            <person name="Schacherer J."/>
            <person name="Seret M.L."/>
            <person name="Talla E."/>
            <person name="Samson G."/>
            <person name="Jubin C."/>
            <person name="Poulain J."/>
            <person name="Vacherie B."/>
            <person name="Barbe V."/>
            <person name="Pelletier E."/>
            <person name="Sherman D.J."/>
            <person name="Westhof E."/>
            <person name="Weissenbach J."/>
            <person name="Baret P.V."/>
            <person name="Wincker P."/>
            <person name="Gaillardin C."/>
            <person name="Dujon B."/>
            <person name="Souciet J.L."/>
        </authorList>
    </citation>
    <scope>NUCLEOTIDE SEQUENCE [LARGE SCALE GENOMIC DNA]</scope>
    <source>
        <strain evidence="12">CBS 270.75 / DBVPG 7215 / KCTC 17166 / NRRL Y-17582</strain>
    </source>
</reference>
<gene>
    <name evidence="11" type="ordered locus">Ecym_1441</name>
</gene>
<evidence type="ECO:0000256" key="8">
    <source>
        <dbReference type="ARBA" id="ARBA00025264"/>
    </source>
</evidence>
<feature type="compositionally biased region" description="Low complexity" evidence="9">
    <location>
        <begin position="322"/>
        <end position="336"/>
    </location>
</feature>
<keyword evidence="4" id="KW-0156">Chromatin regulator</keyword>
<evidence type="ECO:0000256" key="4">
    <source>
        <dbReference type="ARBA" id="ARBA00022853"/>
    </source>
</evidence>
<evidence type="ECO:0000259" key="10">
    <source>
        <dbReference type="Pfam" id="PF16282"/>
    </source>
</evidence>
<comment type="function">
    <text evidence="8">Component of the SWR1 complex which mediates the ATP-dependent exchange of histone H2A for the H2A variant HZT1 leading to transcriptional regulation of selected genes by chromatin remodeling. Component of the NuA4 histone acetyltransferase complex which is involved in transcriptional activation of selected genes principally by acetylation of nucleosomal histone H4 and H2A. The NuA4 complex is also involved in DNA repair.</text>
</comment>
<accession>G8JMF0</accession>
<dbReference type="KEGG" id="erc:Ecym_1441"/>
<dbReference type="GO" id="GO:0000122">
    <property type="term" value="P:negative regulation of transcription by RNA polymerase II"/>
    <property type="evidence" value="ECO:0007669"/>
    <property type="project" value="TreeGrafter"/>
</dbReference>
<dbReference type="RefSeq" id="XP_003644484.1">
    <property type="nucleotide sequence ID" value="XM_003644436.1"/>
</dbReference>
<dbReference type="InterPro" id="IPR032563">
    <property type="entry name" value="DAMP1_SANT-like"/>
</dbReference>
<evidence type="ECO:0000313" key="11">
    <source>
        <dbReference type="EMBL" id="AET37667.1"/>
    </source>
</evidence>
<dbReference type="GO" id="GO:0051276">
    <property type="term" value="P:chromosome organization"/>
    <property type="evidence" value="ECO:0007669"/>
    <property type="project" value="EnsemblFungi"/>
</dbReference>
<dbReference type="GeneID" id="11470393"/>
<dbReference type="InterPro" id="IPR027109">
    <property type="entry name" value="Swc4/Dmap1"/>
</dbReference>
<evidence type="ECO:0000256" key="3">
    <source>
        <dbReference type="ARBA" id="ARBA00019132"/>
    </source>
</evidence>
<dbReference type="STRING" id="931890.G8JMF0"/>
<dbReference type="OrthoDB" id="19740at2759"/>
<dbReference type="GO" id="GO:0003714">
    <property type="term" value="F:transcription corepressor activity"/>
    <property type="evidence" value="ECO:0007669"/>
    <property type="project" value="TreeGrafter"/>
</dbReference>
<evidence type="ECO:0000256" key="5">
    <source>
        <dbReference type="ARBA" id="ARBA00023015"/>
    </source>
</evidence>
<evidence type="ECO:0000256" key="6">
    <source>
        <dbReference type="ARBA" id="ARBA00023163"/>
    </source>
</evidence>
<dbReference type="PANTHER" id="PTHR12855:SF10">
    <property type="entry name" value="DNA METHYLTRANSFERASE 1-ASSOCIATED PROTEIN 1"/>
    <property type="match status" value="1"/>
</dbReference>
<dbReference type="GO" id="GO:0035267">
    <property type="term" value="C:NuA4 histone acetyltransferase complex"/>
    <property type="evidence" value="ECO:0007669"/>
    <property type="project" value="EnsemblFungi"/>
</dbReference>
<name>G8JMF0_ERECY</name>
<dbReference type="GO" id="GO:0006338">
    <property type="term" value="P:chromatin remodeling"/>
    <property type="evidence" value="ECO:0007669"/>
    <property type="project" value="EnsemblFungi"/>
</dbReference>
<dbReference type="FunCoup" id="G8JMF0">
    <property type="interactions" value="973"/>
</dbReference>
<dbReference type="EMBL" id="CP002497">
    <property type="protein sequence ID" value="AET37667.1"/>
    <property type="molecule type" value="Genomic_DNA"/>
</dbReference>
<feature type="compositionally biased region" description="Basic and acidic residues" evidence="9">
    <location>
        <begin position="338"/>
        <end position="347"/>
    </location>
</feature>
<dbReference type="eggNOG" id="KOG2656">
    <property type="taxonomic scope" value="Eukaryota"/>
</dbReference>
<evidence type="ECO:0000313" key="12">
    <source>
        <dbReference type="Proteomes" id="UP000006790"/>
    </source>
</evidence>
<dbReference type="AlphaFoldDB" id="G8JMF0"/>
<organism evidence="11 12">
    <name type="scientific">Eremothecium cymbalariae (strain CBS 270.75 / DBVPG 7215 / KCTC 17166 / NRRL Y-17582)</name>
    <name type="common">Yeast</name>
    <dbReference type="NCBI Taxonomy" id="931890"/>
    <lineage>
        <taxon>Eukaryota</taxon>
        <taxon>Fungi</taxon>
        <taxon>Dikarya</taxon>
        <taxon>Ascomycota</taxon>
        <taxon>Saccharomycotina</taxon>
        <taxon>Saccharomycetes</taxon>
        <taxon>Saccharomycetales</taxon>
        <taxon>Saccharomycetaceae</taxon>
        <taxon>Eremothecium</taxon>
    </lineage>
</organism>
<feature type="compositionally biased region" description="Polar residues" evidence="9">
    <location>
        <begin position="14"/>
        <end position="37"/>
    </location>
</feature>
<dbReference type="Pfam" id="PF16282">
    <property type="entry name" value="SANT_DAMP1_like"/>
    <property type="match status" value="1"/>
</dbReference>
<keyword evidence="5" id="KW-0805">Transcription regulation</keyword>
<evidence type="ECO:0000256" key="1">
    <source>
        <dbReference type="ARBA" id="ARBA00004123"/>
    </source>
</evidence>
<protein>
    <recommendedName>
        <fullName evidence="3">SWR1-complex protein 4</fullName>
    </recommendedName>
</protein>
<dbReference type="GO" id="GO:0000812">
    <property type="term" value="C:Swr1 complex"/>
    <property type="evidence" value="ECO:0007669"/>
    <property type="project" value="EnsemblFungi"/>
</dbReference>
<dbReference type="HOGENOM" id="CLU_018539_4_0_1"/>
<dbReference type="GO" id="GO:0006281">
    <property type="term" value="P:DNA repair"/>
    <property type="evidence" value="ECO:0007669"/>
    <property type="project" value="EnsemblFungi"/>
</dbReference>
<dbReference type="Gene3D" id="1.10.10.60">
    <property type="entry name" value="Homeodomain-like"/>
    <property type="match status" value="1"/>
</dbReference>
<dbReference type="Proteomes" id="UP000006790">
    <property type="component" value="Chromosome 1"/>
</dbReference>
<feature type="region of interest" description="Disordered" evidence="9">
    <location>
        <begin position="13"/>
        <end position="37"/>
    </location>
</feature>
<proteinExistence type="inferred from homology"/>
<comment type="similarity">
    <text evidence="2">Belongs to the SWC4 family.</text>
</comment>
<keyword evidence="12" id="KW-1185">Reference proteome</keyword>
<feature type="domain" description="DAMP1 SANT/Myb-like" evidence="10">
    <location>
        <begin position="109"/>
        <end position="199"/>
    </location>
</feature>
<evidence type="ECO:0000256" key="2">
    <source>
        <dbReference type="ARBA" id="ARBA00006918"/>
    </source>
</evidence>
<evidence type="ECO:0000256" key="9">
    <source>
        <dbReference type="SAM" id="MobiDB-lite"/>
    </source>
</evidence>